<protein>
    <recommendedName>
        <fullName evidence="7">Large ribosomal subunit protein mL42</fullName>
    </recommendedName>
</protein>
<dbReference type="GO" id="GO:0005762">
    <property type="term" value="C:mitochondrial large ribosomal subunit"/>
    <property type="evidence" value="ECO:0007669"/>
    <property type="project" value="TreeGrafter"/>
</dbReference>
<dbReference type="PANTHER" id="PTHR13450:SF4">
    <property type="entry name" value="LARGE RIBOSOMAL SUBUNIT PROTEIN ML42"/>
    <property type="match status" value="1"/>
</dbReference>
<evidence type="ECO:0000313" key="8">
    <source>
        <dbReference type="EMBL" id="KIH53596.1"/>
    </source>
</evidence>
<dbReference type="Pfam" id="PF10210">
    <property type="entry name" value="MRP-S32"/>
    <property type="match status" value="1"/>
</dbReference>
<evidence type="ECO:0000313" key="9">
    <source>
        <dbReference type="Proteomes" id="UP000054047"/>
    </source>
</evidence>
<organism evidence="8 9">
    <name type="scientific">Ancylostoma duodenale</name>
    <dbReference type="NCBI Taxonomy" id="51022"/>
    <lineage>
        <taxon>Eukaryota</taxon>
        <taxon>Metazoa</taxon>
        <taxon>Ecdysozoa</taxon>
        <taxon>Nematoda</taxon>
        <taxon>Chromadorea</taxon>
        <taxon>Rhabditida</taxon>
        <taxon>Rhabditina</taxon>
        <taxon>Rhabditomorpha</taxon>
        <taxon>Strongyloidea</taxon>
        <taxon>Ancylostomatidae</taxon>
        <taxon>Ancylostomatinae</taxon>
        <taxon>Ancylostoma</taxon>
    </lineage>
</organism>
<evidence type="ECO:0000256" key="4">
    <source>
        <dbReference type="ARBA" id="ARBA00022980"/>
    </source>
</evidence>
<evidence type="ECO:0000256" key="3">
    <source>
        <dbReference type="ARBA" id="ARBA00022946"/>
    </source>
</evidence>
<gene>
    <name evidence="8" type="ORF">ANCDUO_16270</name>
</gene>
<sequence length="86" mass="10021">MFRKIVVCPNGAIAAWHPETPFPYEHTRPVELQERSAEERVAFMCLTLLQTPLSAAVSRANRWKDGPNTSQLKDIFYTSKHEWYTR</sequence>
<dbReference type="InterPro" id="IPR019346">
    <property type="entry name" value="Ribosomal_mL42"/>
</dbReference>
<comment type="similarity">
    <text evidence="2">Belongs to the mitochondrion-specific ribosomal protein mL42 family.</text>
</comment>
<reference evidence="8 9" key="1">
    <citation type="submission" date="2013-12" db="EMBL/GenBank/DDBJ databases">
        <title>Draft genome of the parsitic nematode Ancylostoma duodenale.</title>
        <authorList>
            <person name="Mitreva M."/>
        </authorList>
    </citation>
    <scope>NUCLEOTIDE SEQUENCE [LARGE SCALE GENOMIC DNA]</scope>
    <source>
        <strain evidence="8 9">Zhejiang</strain>
    </source>
</reference>
<evidence type="ECO:0000256" key="7">
    <source>
        <dbReference type="ARBA" id="ARBA00035189"/>
    </source>
</evidence>
<proteinExistence type="inferred from homology"/>
<evidence type="ECO:0000256" key="2">
    <source>
        <dbReference type="ARBA" id="ARBA00005556"/>
    </source>
</evidence>
<evidence type="ECO:0000256" key="6">
    <source>
        <dbReference type="ARBA" id="ARBA00023274"/>
    </source>
</evidence>
<name>A0A0C2G9E5_9BILA</name>
<keyword evidence="4" id="KW-0689">Ribosomal protein</keyword>
<evidence type="ECO:0000256" key="1">
    <source>
        <dbReference type="ARBA" id="ARBA00004173"/>
    </source>
</evidence>
<keyword evidence="6" id="KW-0687">Ribonucleoprotein</keyword>
<dbReference type="AlphaFoldDB" id="A0A0C2G9E5"/>
<accession>A0A0C2G9E5</accession>
<keyword evidence="3" id="KW-0809">Transit peptide</keyword>
<keyword evidence="5" id="KW-0496">Mitochondrion</keyword>
<comment type="subcellular location">
    <subcellularLocation>
        <location evidence="1">Mitochondrion</location>
    </subcellularLocation>
</comment>
<dbReference type="PANTHER" id="PTHR13450">
    <property type="entry name" value="MITOCHONDRIAL 39S RIBOSOMAL PROTEIN L42"/>
    <property type="match status" value="1"/>
</dbReference>
<dbReference type="OrthoDB" id="1107506at2759"/>
<dbReference type="EMBL" id="KN740839">
    <property type="protein sequence ID" value="KIH53596.1"/>
    <property type="molecule type" value="Genomic_DNA"/>
</dbReference>
<dbReference type="Proteomes" id="UP000054047">
    <property type="component" value="Unassembled WGS sequence"/>
</dbReference>
<evidence type="ECO:0000256" key="5">
    <source>
        <dbReference type="ARBA" id="ARBA00023128"/>
    </source>
</evidence>
<keyword evidence="9" id="KW-1185">Reference proteome</keyword>